<dbReference type="GO" id="GO:0034982">
    <property type="term" value="P:mitochondrial protein processing"/>
    <property type="evidence" value="ECO:0007669"/>
    <property type="project" value="TreeGrafter"/>
</dbReference>
<dbReference type="PANTHER" id="PTHR22726:SF1">
    <property type="entry name" value="METALLOENDOPEPTIDASE OMA1, MITOCHONDRIAL"/>
    <property type="match status" value="1"/>
</dbReference>
<dbReference type="GO" id="GO:0005743">
    <property type="term" value="C:mitochondrial inner membrane"/>
    <property type="evidence" value="ECO:0007669"/>
    <property type="project" value="TreeGrafter"/>
</dbReference>
<dbReference type="AlphaFoldDB" id="A0A8J5JZ74"/>
<name>A0A8J5JZ74_HOMAM</name>
<dbReference type="PANTHER" id="PTHR22726">
    <property type="entry name" value="METALLOENDOPEPTIDASE OMA1"/>
    <property type="match status" value="1"/>
</dbReference>
<dbReference type="EMBL" id="JAHLQT010025476">
    <property type="protein sequence ID" value="KAG7164354.1"/>
    <property type="molecule type" value="Genomic_DNA"/>
</dbReference>
<protein>
    <submittedName>
        <fullName evidence="1">Metalloendopeptidase OMA1-like 2</fullName>
    </submittedName>
</protein>
<gene>
    <name evidence="1" type="primary">Oma1-L2</name>
    <name evidence="1" type="ORF">Hamer_G003527</name>
</gene>
<comment type="caution">
    <text evidence="1">The sequence shown here is derived from an EMBL/GenBank/DDBJ whole genome shotgun (WGS) entry which is preliminary data.</text>
</comment>
<reference evidence="1" key="1">
    <citation type="journal article" date="2021" name="Sci. Adv.">
        <title>The American lobster genome reveals insights on longevity, neural, and immune adaptations.</title>
        <authorList>
            <person name="Polinski J.M."/>
            <person name="Zimin A.V."/>
            <person name="Clark K.F."/>
            <person name="Kohn A.B."/>
            <person name="Sadowski N."/>
            <person name="Timp W."/>
            <person name="Ptitsyn A."/>
            <person name="Khanna P."/>
            <person name="Romanova D.Y."/>
            <person name="Williams P."/>
            <person name="Greenwood S.J."/>
            <person name="Moroz L.L."/>
            <person name="Walt D.R."/>
            <person name="Bodnar A.G."/>
        </authorList>
    </citation>
    <scope>NUCLEOTIDE SEQUENCE</scope>
    <source>
        <strain evidence="1">GMGI-L3</strain>
    </source>
</reference>
<proteinExistence type="predicted"/>
<organism evidence="1 2">
    <name type="scientific">Homarus americanus</name>
    <name type="common">American lobster</name>
    <dbReference type="NCBI Taxonomy" id="6706"/>
    <lineage>
        <taxon>Eukaryota</taxon>
        <taxon>Metazoa</taxon>
        <taxon>Ecdysozoa</taxon>
        <taxon>Arthropoda</taxon>
        <taxon>Crustacea</taxon>
        <taxon>Multicrustacea</taxon>
        <taxon>Malacostraca</taxon>
        <taxon>Eumalacostraca</taxon>
        <taxon>Eucarida</taxon>
        <taxon>Decapoda</taxon>
        <taxon>Pleocyemata</taxon>
        <taxon>Astacidea</taxon>
        <taxon>Nephropoidea</taxon>
        <taxon>Nephropidae</taxon>
        <taxon>Homarus</taxon>
    </lineage>
</organism>
<dbReference type="InterPro" id="IPR051156">
    <property type="entry name" value="Mito/Outer_Membr_Metalloprot"/>
</dbReference>
<accession>A0A8J5JZ74</accession>
<dbReference type="GO" id="GO:0006515">
    <property type="term" value="P:protein quality control for misfolded or incompletely synthesized proteins"/>
    <property type="evidence" value="ECO:0007669"/>
    <property type="project" value="TreeGrafter"/>
</dbReference>
<keyword evidence="2" id="KW-1185">Reference proteome</keyword>
<evidence type="ECO:0000313" key="1">
    <source>
        <dbReference type="EMBL" id="KAG7164354.1"/>
    </source>
</evidence>
<evidence type="ECO:0000313" key="2">
    <source>
        <dbReference type="Proteomes" id="UP000747542"/>
    </source>
</evidence>
<dbReference type="Proteomes" id="UP000747542">
    <property type="component" value="Unassembled WGS sequence"/>
</dbReference>
<dbReference type="GO" id="GO:0004222">
    <property type="term" value="F:metalloendopeptidase activity"/>
    <property type="evidence" value="ECO:0007669"/>
    <property type="project" value="TreeGrafter"/>
</dbReference>
<sequence>MLSFRITTLWRNSLSFKSQIIPCSESVVGAGRRKWPSPVQGLMGTLQPVRRIHTSRPRYLNPIIVAVLRPLSKMVAVLVGRGFRKWWQSLPKKKKDIFIQHFIRNKFRYLGGSTMLGLAGYTYYESHVTTTPFTRRRRFMVFTPDQLFKIAQSCYQVELAEYGHLLLPENHSMVDRVRRVGNRILQANNTIPQLYTKEWTVTVIDHPMVNCFVLPVGHFTLNYHSAITVDSTSGVRKYLCTETYLITVLYPLKIFQRSY</sequence>